<proteinExistence type="predicted"/>
<accession>A0A918YRX2</accession>
<protein>
    <submittedName>
        <fullName evidence="2">Uncharacterized protein</fullName>
    </submittedName>
</protein>
<reference evidence="2" key="2">
    <citation type="submission" date="2020-09" db="EMBL/GenBank/DDBJ databases">
        <authorList>
            <person name="Sun Q."/>
            <person name="Ohkuma M."/>
        </authorList>
    </citation>
    <scope>NUCLEOTIDE SEQUENCE</scope>
    <source>
        <strain evidence="2">JCM 4714</strain>
    </source>
</reference>
<organism evidence="2 3">
    <name type="scientific">Streptomyces alanosinicus</name>
    <dbReference type="NCBI Taxonomy" id="68171"/>
    <lineage>
        <taxon>Bacteria</taxon>
        <taxon>Bacillati</taxon>
        <taxon>Actinomycetota</taxon>
        <taxon>Actinomycetes</taxon>
        <taxon>Kitasatosporales</taxon>
        <taxon>Streptomycetaceae</taxon>
        <taxon>Streptomyces</taxon>
    </lineage>
</organism>
<evidence type="ECO:0000313" key="3">
    <source>
        <dbReference type="Proteomes" id="UP000655443"/>
    </source>
</evidence>
<comment type="caution">
    <text evidence="2">The sequence shown here is derived from an EMBL/GenBank/DDBJ whole genome shotgun (WGS) entry which is preliminary data.</text>
</comment>
<evidence type="ECO:0000313" key="2">
    <source>
        <dbReference type="EMBL" id="GHE12862.1"/>
    </source>
</evidence>
<name>A0A918YRX2_9ACTN</name>
<dbReference type="EMBL" id="BMVG01000036">
    <property type="protein sequence ID" value="GHE12862.1"/>
    <property type="molecule type" value="Genomic_DNA"/>
</dbReference>
<feature type="compositionally biased region" description="Basic residues" evidence="1">
    <location>
        <begin position="122"/>
        <end position="131"/>
    </location>
</feature>
<feature type="region of interest" description="Disordered" evidence="1">
    <location>
        <begin position="101"/>
        <end position="131"/>
    </location>
</feature>
<gene>
    <name evidence="2" type="ORF">GCM10010339_77940</name>
</gene>
<keyword evidence="3" id="KW-1185">Reference proteome</keyword>
<evidence type="ECO:0000256" key="1">
    <source>
        <dbReference type="SAM" id="MobiDB-lite"/>
    </source>
</evidence>
<dbReference type="AlphaFoldDB" id="A0A918YRX2"/>
<sequence>MGTGRIQIKYTCYLDEDRDQALARGEEFETNCIRLMSDAIASWATTRSDQYKGYEPLIDKVKQYSFAKSLQGCKVLAGTPGDVTQQLADIRDWHGDDLCVPAPRNRPEPTACWRSPPTTANPRKKAFSSTS</sequence>
<reference evidence="2" key="1">
    <citation type="journal article" date="2014" name="Int. J. Syst. Evol. Microbiol.">
        <title>Complete genome sequence of Corynebacterium casei LMG S-19264T (=DSM 44701T), isolated from a smear-ripened cheese.</title>
        <authorList>
            <consortium name="US DOE Joint Genome Institute (JGI-PGF)"/>
            <person name="Walter F."/>
            <person name="Albersmeier A."/>
            <person name="Kalinowski J."/>
            <person name="Ruckert C."/>
        </authorList>
    </citation>
    <scope>NUCLEOTIDE SEQUENCE</scope>
    <source>
        <strain evidence="2">JCM 4714</strain>
    </source>
</reference>
<dbReference type="Proteomes" id="UP000655443">
    <property type="component" value="Unassembled WGS sequence"/>
</dbReference>